<dbReference type="PROSITE" id="PS00061">
    <property type="entry name" value="ADH_SHORT"/>
    <property type="match status" value="1"/>
</dbReference>
<dbReference type="PANTHER" id="PTHR43658:SF8">
    <property type="entry name" value="17-BETA-HYDROXYSTEROID DEHYDROGENASE 14-RELATED"/>
    <property type="match status" value="1"/>
</dbReference>
<dbReference type="SUPFAM" id="SSF51735">
    <property type="entry name" value="NAD(P)-binding Rossmann-fold domains"/>
    <property type="match status" value="1"/>
</dbReference>
<dbReference type="Gene3D" id="3.40.50.720">
    <property type="entry name" value="NAD(P)-binding Rossmann-like Domain"/>
    <property type="match status" value="1"/>
</dbReference>
<organism evidence="5 6">
    <name type="scientific">Ammonicoccus fulvus</name>
    <dbReference type="NCBI Taxonomy" id="3138240"/>
    <lineage>
        <taxon>Bacteria</taxon>
        <taxon>Bacillati</taxon>
        <taxon>Actinomycetota</taxon>
        <taxon>Actinomycetes</taxon>
        <taxon>Propionibacteriales</taxon>
        <taxon>Propionibacteriaceae</taxon>
        <taxon>Ammonicoccus</taxon>
    </lineage>
</organism>
<dbReference type="Pfam" id="PF00106">
    <property type="entry name" value="adh_short"/>
    <property type="match status" value="1"/>
</dbReference>
<keyword evidence="2" id="KW-0560">Oxidoreductase</keyword>
<comment type="similarity">
    <text evidence="1 3">Belongs to the short-chain dehydrogenases/reductases (SDR) family.</text>
</comment>
<dbReference type="InterPro" id="IPR057326">
    <property type="entry name" value="KR_dom"/>
</dbReference>
<accession>A0ABZ3FSK2</accession>
<sequence length="255" mass="26466">MDIHGRTALVTGGASGLGLATTRALVDHGARVVVLDLPSPAAEETVASFGDNVTLEAGDVTQPEDVQRALDRATGIGDLAIVVNCAGIATPARLLDRDGTPFPLDIFERVIRINLIGTFNVARLAARAIAEQTTTDAEDRAVIVNTASIAAFEGQIGQAAYAASKGGVAALTLPLARELARHRIRVVTIAPGLFKTPLLAGLPEEAMAALGAQVPHPQRLGDPAEFGLLVTQIAANPMLNGEVIRLDGAIRMGPR</sequence>
<feature type="domain" description="Ketoreductase" evidence="4">
    <location>
        <begin position="6"/>
        <end position="197"/>
    </location>
</feature>
<dbReference type="PANTHER" id="PTHR43658">
    <property type="entry name" value="SHORT-CHAIN DEHYDROGENASE/REDUCTASE"/>
    <property type="match status" value="1"/>
</dbReference>
<evidence type="ECO:0000256" key="1">
    <source>
        <dbReference type="ARBA" id="ARBA00006484"/>
    </source>
</evidence>
<dbReference type="Proteomes" id="UP001442841">
    <property type="component" value="Chromosome"/>
</dbReference>
<dbReference type="SMART" id="SM00822">
    <property type="entry name" value="PKS_KR"/>
    <property type="match status" value="1"/>
</dbReference>
<evidence type="ECO:0000313" key="5">
    <source>
        <dbReference type="EMBL" id="XAN08382.1"/>
    </source>
</evidence>
<name>A0ABZ3FSK2_9ACTN</name>
<dbReference type="RefSeq" id="WP_425309839.1">
    <property type="nucleotide sequence ID" value="NZ_CP154795.1"/>
</dbReference>
<evidence type="ECO:0000256" key="3">
    <source>
        <dbReference type="RuleBase" id="RU000363"/>
    </source>
</evidence>
<keyword evidence="6" id="KW-1185">Reference proteome</keyword>
<protein>
    <submittedName>
        <fullName evidence="5">SDR family NAD(P)-dependent oxidoreductase</fullName>
    </submittedName>
</protein>
<evidence type="ECO:0000259" key="4">
    <source>
        <dbReference type="SMART" id="SM00822"/>
    </source>
</evidence>
<dbReference type="InterPro" id="IPR002347">
    <property type="entry name" value="SDR_fam"/>
</dbReference>
<evidence type="ECO:0000256" key="2">
    <source>
        <dbReference type="ARBA" id="ARBA00023002"/>
    </source>
</evidence>
<evidence type="ECO:0000313" key="6">
    <source>
        <dbReference type="Proteomes" id="UP001442841"/>
    </source>
</evidence>
<proteinExistence type="inferred from homology"/>
<dbReference type="InterPro" id="IPR036291">
    <property type="entry name" value="NAD(P)-bd_dom_sf"/>
</dbReference>
<dbReference type="InterPro" id="IPR020904">
    <property type="entry name" value="Sc_DH/Rdtase_CS"/>
</dbReference>
<dbReference type="EMBL" id="CP154795">
    <property type="protein sequence ID" value="XAN08382.1"/>
    <property type="molecule type" value="Genomic_DNA"/>
</dbReference>
<gene>
    <name evidence="5" type="ORF">AADG42_14085</name>
</gene>
<dbReference type="PRINTS" id="PR00080">
    <property type="entry name" value="SDRFAMILY"/>
</dbReference>
<dbReference type="PRINTS" id="PR00081">
    <property type="entry name" value="GDHRDH"/>
</dbReference>
<reference evidence="5 6" key="1">
    <citation type="submission" date="2024-04" db="EMBL/GenBank/DDBJ databases">
        <title>Isolation of an actinomycete strain from pig manure.</title>
        <authorList>
            <person name="Gong T."/>
            <person name="Yu Z."/>
            <person name="An M."/>
            <person name="Wei C."/>
            <person name="Yang W."/>
            <person name="Liu L."/>
        </authorList>
    </citation>
    <scope>NUCLEOTIDE SEQUENCE [LARGE SCALE GENOMIC DNA]</scope>
    <source>
        <strain evidence="5 6">ZF39</strain>
    </source>
</reference>